<evidence type="ECO:0008006" key="4">
    <source>
        <dbReference type="Google" id="ProtNLM"/>
    </source>
</evidence>
<keyword evidence="1" id="KW-1133">Transmembrane helix</keyword>
<protein>
    <recommendedName>
        <fullName evidence="4">AzlD domain-containing protein</fullName>
    </recommendedName>
</protein>
<dbReference type="Proteomes" id="UP000249065">
    <property type="component" value="Unassembled WGS sequence"/>
</dbReference>
<name>A0A327MAV2_9PROT</name>
<evidence type="ECO:0000313" key="2">
    <source>
        <dbReference type="EMBL" id="RAI59657.1"/>
    </source>
</evidence>
<sequence>MDGRSLALALSIAAMLGLRALGLLVAGRLRPDHPLIAWASAVSQATLSAFVALAVVLPGGAAASLPLAARLVGLAAGLLAWWWGGGRLLPALLAGLAALVAVRALLGG</sequence>
<keyword evidence="1" id="KW-0812">Transmembrane</keyword>
<keyword evidence="1" id="KW-0472">Membrane</keyword>
<gene>
    <name evidence="2" type="ORF">DOO78_08710</name>
</gene>
<evidence type="ECO:0000313" key="3">
    <source>
        <dbReference type="Proteomes" id="UP000249065"/>
    </source>
</evidence>
<dbReference type="InterPro" id="IPR008407">
    <property type="entry name" value="Brnchd-chn_aa_trnsp_AzlD"/>
</dbReference>
<reference evidence="3" key="1">
    <citation type="submission" date="2018-06" db="EMBL/GenBank/DDBJ databases">
        <authorList>
            <person name="Khan S.A."/>
        </authorList>
    </citation>
    <scope>NUCLEOTIDE SEQUENCE [LARGE SCALE GENOMIC DNA]</scope>
    <source>
        <strain evidence="3">DB-1506</strain>
    </source>
</reference>
<keyword evidence="3" id="KW-1185">Reference proteome</keyword>
<organism evidence="2 3">
    <name type="scientific">Roseicella frigidaeris</name>
    <dbReference type="NCBI Taxonomy" id="2230885"/>
    <lineage>
        <taxon>Bacteria</taxon>
        <taxon>Pseudomonadati</taxon>
        <taxon>Pseudomonadota</taxon>
        <taxon>Alphaproteobacteria</taxon>
        <taxon>Acetobacterales</taxon>
        <taxon>Roseomonadaceae</taxon>
        <taxon>Roseicella</taxon>
    </lineage>
</organism>
<feature type="transmembrane region" description="Helical" evidence="1">
    <location>
        <begin position="89"/>
        <end position="106"/>
    </location>
</feature>
<evidence type="ECO:0000256" key="1">
    <source>
        <dbReference type="SAM" id="Phobius"/>
    </source>
</evidence>
<comment type="caution">
    <text evidence="2">The sequence shown here is derived from an EMBL/GenBank/DDBJ whole genome shotgun (WGS) entry which is preliminary data.</text>
</comment>
<proteinExistence type="predicted"/>
<dbReference type="EMBL" id="QLIX01000004">
    <property type="protein sequence ID" value="RAI59657.1"/>
    <property type="molecule type" value="Genomic_DNA"/>
</dbReference>
<dbReference type="Pfam" id="PF05437">
    <property type="entry name" value="AzlD"/>
    <property type="match status" value="1"/>
</dbReference>
<accession>A0A327MAV2</accession>
<dbReference type="AlphaFoldDB" id="A0A327MAV2"/>